<dbReference type="Pfam" id="PF00690">
    <property type="entry name" value="Cation_ATPase_N"/>
    <property type="match status" value="1"/>
</dbReference>
<feature type="compositionally biased region" description="Polar residues" evidence="10">
    <location>
        <begin position="499"/>
        <end position="513"/>
    </location>
</feature>
<dbReference type="FunFam" id="2.70.150.10:FF:000160">
    <property type="entry name" value="Sarcoplasmic/endoplasmic reticulum calcium ATPase 1"/>
    <property type="match status" value="1"/>
</dbReference>
<dbReference type="FunFam" id="1.20.1110.10:FF:000020">
    <property type="entry name" value="Sodium ion P-type ATPase"/>
    <property type="match status" value="1"/>
</dbReference>
<dbReference type="InterPro" id="IPR023298">
    <property type="entry name" value="ATPase_P-typ_TM_dom_sf"/>
</dbReference>
<evidence type="ECO:0000313" key="13">
    <source>
        <dbReference type="EMBL" id="KAF5346132.1"/>
    </source>
</evidence>
<dbReference type="GO" id="GO:0016020">
    <property type="term" value="C:membrane"/>
    <property type="evidence" value="ECO:0007669"/>
    <property type="project" value="InterPro"/>
</dbReference>
<evidence type="ECO:0000256" key="5">
    <source>
        <dbReference type="ARBA" id="ARBA00022840"/>
    </source>
</evidence>
<dbReference type="Proteomes" id="UP000559256">
    <property type="component" value="Unassembled WGS sequence"/>
</dbReference>
<dbReference type="Gene3D" id="3.40.1110.10">
    <property type="entry name" value="Calcium-transporting ATPase, cytoplasmic domain N"/>
    <property type="match status" value="1"/>
</dbReference>
<dbReference type="InterPro" id="IPR059000">
    <property type="entry name" value="ATPase_P-type_domA"/>
</dbReference>
<evidence type="ECO:0000256" key="3">
    <source>
        <dbReference type="ARBA" id="ARBA00022692"/>
    </source>
</evidence>
<organism evidence="13 14">
    <name type="scientific">Tetrapyrgos nigripes</name>
    <dbReference type="NCBI Taxonomy" id="182062"/>
    <lineage>
        <taxon>Eukaryota</taxon>
        <taxon>Fungi</taxon>
        <taxon>Dikarya</taxon>
        <taxon>Basidiomycota</taxon>
        <taxon>Agaricomycotina</taxon>
        <taxon>Agaricomycetes</taxon>
        <taxon>Agaricomycetidae</taxon>
        <taxon>Agaricales</taxon>
        <taxon>Marasmiineae</taxon>
        <taxon>Marasmiaceae</taxon>
        <taxon>Tetrapyrgos</taxon>
    </lineage>
</organism>
<evidence type="ECO:0000256" key="8">
    <source>
        <dbReference type="ARBA" id="ARBA00022989"/>
    </source>
</evidence>
<evidence type="ECO:0000256" key="4">
    <source>
        <dbReference type="ARBA" id="ARBA00022741"/>
    </source>
</evidence>
<evidence type="ECO:0000256" key="7">
    <source>
        <dbReference type="ARBA" id="ARBA00022967"/>
    </source>
</evidence>
<keyword evidence="4" id="KW-0547">Nucleotide-binding</keyword>
<protein>
    <recommendedName>
        <fullName evidence="12">Cation-transporting P-type ATPase N-terminal domain-containing protein</fullName>
    </recommendedName>
</protein>
<feature type="region of interest" description="Disordered" evidence="10">
    <location>
        <begin position="499"/>
        <end position="538"/>
    </location>
</feature>
<dbReference type="Pfam" id="PF13246">
    <property type="entry name" value="Cation_ATPase"/>
    <property type="match status" value="1"/>
</dbReference>
<evidence type="ECO:0000256" key="6">
    <source>
        <dbReference type="ARBA" id="ARBA00022842"/>
    </source>
</evidence>
<dbReference type="AlphaFoldDB" id="A0A8H5CT42"/>
<dbReference type="Pfam" id="PF00122">
    <property type="entry name" value="E1-E2_ATPase"/>
    <property type="match status" value="1"/>
</dbReference>
<dbReference type="SUPFAM" id="SSF81653">
    <property type="entry name" value="Calcium ATPase, transduction domain A"/>
    <property type="match status" value="1"/>
</dbReference>
<comment type="subcellular location">
    <subcellularLocation>
        <location evidence="1">Endomembrane system</location>
        <topology evidence="1">Multi-pass membrane protein</topology>
    </subcellularLocation>
</comment>
<feature type="transmembrane region" description="Helical" evidence="11">
    <location>
        <begin position="107"/>
        <end position="126"/>
    </location>
</feature>
<dbReference type="SUPFAM" id="SSF81660">
    <property type="entry name" value="Metal cation-transporting ATPase, ATP-binding domain N"/>
    <property type="match status" value="1"/>
</dbReference>
<keyword evidence="7" id="KW-1278">Translocase</keyword>
<keyword evidence="6" id="KW-0460">Magnesium</keyword>
<dbReference type="PRINTS" id="PR00119">
    <property type="entry name" value="CATATPASE"/>
</dbReference>
<dbReference type="NCBIfam" id="TIGR01494">
    <property type="entry name" value="ATPase_P-type"/>
    <property type="match status" value="2"/>
</dbReference>
<dbReference type="InterPro" id="IPR004014">
    <property type="entry name" value="ATPase_P-typ_cation-transptr_N"/>
</dbReference>
<evidence type="ECO:0000256" key="10">
    <source>
        <dbReference type="SAM" id="MobiDB-lite"/>
    </source>
</evidence>
<dbReference type="Gene3D" id="2.70.150.10">
    <property type="entry name" value="Calcium-transporting ATPase, cytoplasmic transduction domain A"/>
    <property type="match status" value="1"/>
</dbReference>
<evidence type="ECO:0000256" key="11">
    <source>
        <dbReference type="SAM" id="Phobius"/>
    </source>
</evidence>
<dbReference type="InterPro" id="IPR023299">
    <property type="entry name" value="ATPase_P-typ_cyto_dom_N"/>
</dbReference>
<accession>A0A8H5CT42</accession>
<dbReference type="Gene3D" id="1.20.1110.10">
    <property type="entry name" value="Calcium-transporting ATPase, transmembrane domain"/>
    <property type="match status" value="1"/>
</dbReference>
<evidence type="ECO:0000256" key="9">
    <source>
        <dbReference type="ARBA" id="ARBA00023136"/>
    </source>
</evidence>
<sequence length="538" mass="56712">MSLLKKLFGGKTENLNQSLLSKQAALAENACLLDGSAIVQKLNTHEASGLNELDAKALLQEYGENLLADTGGVSALTVFLRQIANALTLVLAAAMALSYGVQDWVEGAVITAVIVLNVVVGFFQEYKAEKTMESLRSLSSPTAIVVRNGEAICIPAKLVVPGDIVNVKMGDVVPADLRMLFVSNLEIDEALLTGEAIPVSKVDEPIKADPTPSGDIQAIGVGDRINMAFASTVVTRGRGAGVVVATGMSTQIGRIALAMGKKDASDLGGEPGTKPAVWAKISGVFAIFLGLSSGTPLQIKLNRLAYLLLIIAIVLALVVFAVARFNVTNEVALYAIALGIGVIPESLVAVLTITMSVGTLRMAKQNVIVRKLNALEALGGVTDICSDKTGTLTQGKMTVRKVWMPPSKTSSTRELTVEPGPEALNPEGKVYETIDGQEMVVDTANMDQRLTELVMVASMCNVASIAKNKDNRWTSTGDSTEVALQVFAHKMGMGKPSLVTNGLFSPTESSQSKGLGAGNLKKEQSSDEDTDGDTRPDR</sequence>
<gene>
    <name evidence="13" type="ORF">D9758_009933</name>
</gene>
<dbReference type="PANTHER" id="PTHR42861">
    <property type="entry name" value="CALCIUM-TRANSPORTING ATPASE"/>
    <property type="match status" value="1"/>
</dbReference>
<dbReference type="EMBL" id="JAACJM010000105">
    <property type="protein sequence ID" value="KAF5346132.1"/>
    <property type="molecule type" value="Genomic_DNA"/>
</dbReference>
<dbReference type="PROSITE" id="PS00154">
    <property type="entry name" value="ATPASE_E1_E2"/>
    <property type="match status" value="1"/>
</dbReference>
<dbReference type="InterPro" id="IPR001757">
    <property type="entry name" value="P_typ_ATPase"/>
</dbReference>
<keyword evidence="9 11" id="KW-0472">Membrane</keyword>
<dbReference type="SUPFAM" id="SSF81665">
    <property type="entry name" value="Calcium ATPase, transmembrane domain M"/>
    <property type="match status" value="1"/>
</dbReference>
<reference evidence="13 14" key="1">
    <citation type="journal article" date="2020" name="ISME J.">
        <title>Uncovering the hidden diversity of litter-decomposition mechanisms in mushroom-forming fungi.</title>
        <authorList>
            <person name="Floudas D."/>
            <person name="Bentzer J."/>
            <person name="Ahren D."/>
            <person name="Johansson T."/>
            <person name="Persson P."/>
            <person name="Tunlid A."/>
        </authorList>
    </citation>
    <scope>NUCLEOTIDE SEQUENCE [LARGE SCALE GENOMIC DNA]</scope>
    <source>
        <strain evidence="13 14">CBS 291.85</strain>
    </source>
</reference>
<name>A0A8H5CT42_9AGAR</name>
<dbReference type="InterPro" id="IPR018303">
    <property type="entry name" value="ATPase_P-typ_P_site"/>
</dbReference>
<feature type="domain" description="Cation-transporting P-type ATPase N-terminal" evidence="12">
    <location>
        <begin position="29"/>
        <end position="103"/>
    </location>
</feature>
<feature type="transmembrane region" description="Helical" evidence="11">
    <location>
        <begin position="304"/>
        <end position="325"/>
    </location>
</feature>
<evidence type="ECO:0000259" key="12">
    <source>
        <dbReference type="SMART" id="SM00831"/>
    </source>
</evidence>
<keyword evidence="8 11" id="KW-1133">Transmembrane helix</keyword>
<feature type="transmembrane region" description="Helical" evidence="11">
    <location>
        <begin position="83"/>
        <end position="101"/>
    </location>
</feature>
<dbReference type="GO" id="GO:0006812">
    <property type="term" value="P:monoatomic cation transport"/>
    <property type="evidence" value="ECO:0007669"/>
    <property type="project" value="UniProtKB-ARBA"/>
</dbReference>
<dbReference type="GO" id="GO:0005524">
    <property type="term" value="F:ATP binding"/>
    <property type="evidence" value="ECO:0007669"/>
    <property type="project" value="UniProtKB-KW"/>
</dbReference>
<dbReference type="GO" id="GO:0016887">
    <property type="term" value="F:ATP hydrolysis activity"/>
    <property type="evidence" value="ECO:0007669"/>
    <property type="project" value="InterPro"/>
</dbReference>
<dbReference type="GO" id="GO:0012505">
    <property type="term" value="C:endomembrane system"/>
    <property type="evidence" value="ECO:0007669"/>
    <property type="project" value="UniProtKB-SubCell"/>
</dbReference>
<keyword evidence="5" id="KW-0067">ATP-binding</keyword>
<evidence type="ECO:0000313" key="14">
    <source>
        <dbReference type="Proteomes" id="UP000559256"/>
    </source>
</evidence>
<dbReference type="InterPro" id="IPR008250">
    <property type="entry name" value="ATPase_P-typ_transduc_dom_A_sf"/>
</dbReference>
<evidence type="ECO:0000256" key="2">
    <source>
        <dbReference type="ARBA" id="ARBA00022553"/>
    </source>
</evidence>
<keyword evidence="14" id="KW-1185">Reference proteome</keyword>
<keyword evidence="2" id="KW-0597">Phosphoprotein</keyword>
<proteinExistence type="predicted"/>
<keyword evidence="3 11" id="KW-0812">Transmembrane</keyword>
<evidence type="ECO:0000256" key="1">
    <source>
        <dbReference type="ARBA" id="ARBA00004127"/>
    </source>
</evidence>
<dbReference type="OrthoDB" id="3048792at2759"/>
<dbReference type="SMART" id="SM00831">
    <property type="entry name" value="Cation_ATPase_N"/>
    <property type="match status" value="1"/>
</dbReference>
<comment type="caution">
    <text evidence="13">The sequence shown here is derived from an EMBL/GenBank/DDBJ whole genome shotgun (WGS) entry which is preliminary data.</text>
</comment>
<feature type="transmembrane region" description="Helical" evidence="11">
    <location>
        <begin position="331"/>
        <end position="354"/>
    </location>
</feature>